<dbReference type="PANTHER" id="PTHR35848">
    <property type="entry name" value="OXALATE-BINDING PROTEIN"/>
    <property type="match status" value="1"/>
</dbReference>
<sequence>MESNHKHLLDPQAANFNDTVVPKTPVFSGNDITCEVYYFKPNQDLAMHRHPNGEQIFFFLKGSGVMTVEEKEHNVHTGCTVFVKANEWHGIKNSDKEDMVAVQVTKVNAGAEYKDK</sequence>
<evidence type="ECO:0000259" key="2">
    <source>
        <dbReference type="Pfam" id="PF07883"/>
    </source>
</evidence>
<dbReference type="Pfam" id="PF07883">
    <property type="entry name" value="Cupin_2"/>
    <property type="match status" value="1"/>
</dbReference>
<organism evidence="3 4">
    <name type="scientific">Romboutsia hominis</name>
    <dbReference type="NCBI Taxonomy" id="1507512"/>
    <lineage>
        <taxon>Bacteria</taxon>
        <taxon>Bacillati</taxon>
        <taxon>Bacillota</taxon>
        <taxon>Clostridia</taxon>
        <taxon>Peptostreptococcales</taxon>
        <taxon>Peptostreptococcaceae</taxon>
        <taxon>Romboutsia</taxon>
    </lineage>
</organism>
<evidence type="ECO:0000256" key="1">
    <source>
        <dbReference type="ARBA" id="ARBA00022723"/>
    </source>
</evidence>
<dbReference type="InterPro" id="IPR014710">
    <property type="entry name" value="RmlC-like_jellyroll"/>
</dbReference>
<name>A0A2P2BPP1_9FIRM</name>
<evidence type="ECO:0000313" key="4">
    <source>
        <dbReference type="Proteomes" id="UP000245695"/>
    </source>
</evidence>
<protein>
    <submittedName>
        <fullName evidence="3">Cupin domain protein</fullName>
    </submittedName>
</protein>
<feature type="domain" description="Cupin type-2" evidence="2">
    <location>
        <begin position="38"/>
        <end position="102"/>
    </location>
</feature>
<dbReference type="RefSeq" id="WP_092926816.1">
    <property type="nucleotide sequence ID" value="NZ_FJTZ01000012.1"/>
</dbReference>
<keyword evidence="1" id="KW-0479">Metal-binding</keyword>
<dbReference type="PANTHER" id="PTHR35848:SF6">
    <property type="entry name" value="CUPIN TYPE-2 DOMAIN-CONTAINING PROTEIN"/>
    <property type="match status" value="1"/>
</dbReference>
<dbReference type="InterPro" id="IPR011051">
    <property type="entry name" value="RmlC_Cupin_sf"/>
</dbReference>
<accession>A0A2P2BPP1</accession>
<dbReference type="InterPro" id="IPR051610">
    <property type="entry name" value="GPI/OXD"/>
</dbReference>
<proteinExistence type="predicted"/>
<keyword evidence="4" id="KW-1185">Reference proteome</keyword>
<gene>
    <name evidence="3" type="ORF">FRIFI_0756</name>
</gene>
<dbReference type="InterPro" id="IPR013096">
    <property type="entry name" value="Cupin_2"/>
</dbReference>
<dbReference type="KEGG" id="rhom:FRIFI_0756"/>
<dbReference type="GO" id="GO:0046872">
    <property type="term" value="F:metal ion binding"/>
    <property type="evidence" value="ECO:0007669"/>
    <property type="project" value="UniProtKB-KW"/>
</dbReference>
<reference evidence="3 4" key="1">
    <citation type="submission" date="2014-09" db="EMBL/GenBank/DDBJ databases">
        <authorList>
            <person name="Hornung B.V."/>
        </authorList>
    </citation>
    <scope>NUCLEOTIDE SEQUENCE [LARGE SCALE GENOMIC DNA]</scope>
    <source>
        <strain evidence="3 4">FRIFI</strain>
    </source>
</reference>
<evidence type="ECO:0000313" key="3">
    <source>
        <dbReference type="EMBL" id="CEI72301.1"/>
    </source>
</evidence>
<dbReference type="EMBL" id="LN650648">
    <property type="protein sequence ID" value="CEI72301.1"/>
    <property type="molecule type" value="Genomic_DNA"/>
</dbReference>
<dbReference type="Gene3D" id="2.60.120.10">
    <property type="entry name" value="Jelly Rolls"/>
    <property type="match status" value="1"/>
</dbReference>
<dbReference type="AlphaFoldDB" id="A0A2P2BPP1"/>
<dbReference type="SUPFAM" id="SSF51182">
    <property type="entry name" value="RmlC-like cupins"/>
    <property type="match status" value="1"/>
</dbReference>
<dbReference type="Proteomes" id="UP000245695">
    <property type="component" value="Chromosome 1"/>
</dbReference>